<dbReference type="GO" id="GO:0005737">
    <property type="term" value="C:cytoplasm"/>
    <property type="evidence" value="ECO:0007669"/>
    <property type="project" value="UniProtKB-SubCell"/>
</dbReference>
<comment type="catalytic activity">
    <reaction evidence="1 16">
        <text>(R)-pantothenate + ATP = (R)-4'-phosphopantothenate + ADP + H(+)</text>
        <dbReference type="Rhea" id="RHEA:16373"/>
        <dbReference type="ChEBI" id="CHEBI:10986"/>
        <dbReference type="ChEBI" id="CHEBI:15378"/>
        <dbReference type="ChEBI" id="CHEBI:29032"/>
        <dbReference type="ChEBI" id="CHEBI:30616"/>
        <dbReference type="ChEBI" id="CHEBI:456216"/>
        <dbReference type="EC" id="2.7.1.33"/>
    </reaction>
</comment>
<dbReference type="EMBL" id="JADEXQ010000118">
    <property type="protein sequence ID" value="MBE9032667.1"/>
    <property type="molecule type" value="Genomic_DNA"/>
</dbReference>
<sequence length="276" mass="30518">MVITDSTADWLALAIGNSRLHWSWFRGDHLQVAWDTRHLDAAESQWLTLTQFDFQRYQLAPASIPLPRWTQQTIPLRIASVVPRRTAFWQQYGAAQVITLADVPLLNCYPTLGVDRALTLWGAMQTYGVPVLVIDGGTAMTFTGADAVHKLVGGAIFPGIRALFQTLNQATAGLPRLDQSVELPPVWAMDTDNAIRSGIVHMVTAGLTQFVEDWLSHHPQSTIVFTGGDGQQLYDWYQSAIGPDSNTAAQIIWDAQLIFAGMQAVVRRDYPTADKS</sequence>
<comment type="subcellular location">
    <subcellularLocation>
        <location evidence="3 16">Cytoplasm</location>
    </subcellularLocation>
</comment>
<keyword evidence="18" id="KW-1185">Reference proteome</keyword>
<comment type="similarity">
    <text evidence="14 16">Belongs to the type III pantothenate kinase family.</text>
</comment>
<evidence type="ECO:0000256" key="5">
    <source>
        <dbReference type="ARBA" id="ARBA00011738"/>
    </source>
</evidence>
<feature type="binding site" evidence="16">
    <location>
        <begin position="14"/>
        <end position="21"/>
    </location>
    <ligand>
        <name>ATP</name>
        <dbReference type="ChEBI" id="CHEBI:30616"/>
    </ligand>
</feature>
<keyword evidence="9 16" id="KW-0547">Nucleotide-binding</keyword>
<evidence type="ECO:0000256" key="11">
    <source>
        <dbReference type="ARBA" id="ARBA00022840"/>
    </source>
</evidence>
<dbReference type="GO" id="GO:0046872">
    <property type="term" value="F:metal ion binding"/>
    <property type="evidence" value="ECO:0007669"/>
    <property type="project" value="UniProtKB-KW"/>
</dbReference>
<dbReference type="SUPFAM" id="SSF53067">
    <property type="entry name" value="Actin-like ATPase domain"/>
    <property type="match status" value="2"/>
</dbReference>
<dbReference type="NCBIfam" id="NF009871">
    <property type="entry name" value="PRK13331.1"/>
    <property type="match status" value="1"/>
</dbReference>
<dbReference type="GO" id="GO:0005524">
    <property type="term" value="F:ATP binding"/>
    <property type="evidence" value="ECO:0007669"/>
    <property type="project" value="UniProtKB-UniRule"/>
</dbReference>
<dbReference type="Pfam" id="PF03309">
    <property type="entry name" value="Pan_kinase"/>
    <property type="match status" value="1"/>
</dbReference>
<feature type="binding site" evidence="16">
    <location>
        <position position="109"/>
    </location>
    <ligand>
        <name>substrate</name>
    </ligand>
</feature>
<evidence type="ECO:0000256" key="12">
    <source>
        <dbReference type="ARBA" id="ARBA00022958"/>
    </source>
</evidence>
<dbReference type="AlphaFoldDB" id="A0A928VRZ2"/>
<proteinExistence type="inferred from homology"/>
<comment type="caution">
    <text evidence="17">The sequence shown here is derived from an EMBL/GenBank/DDBJ whole genome shotgun (WGS) entry which is preliminary data.</text>
</comment>
<dbReference type="HAMAP" id="MF_01274">
    <property type="entry name" value="Pantothen_kinase_3"/>
    <property type="match status" value="1"/>
</dbReference>
<evidence type="ECO:0000256" key="16">
    <source>
        <dbReference type="HAMAP-Rule" id="MF_01274"/>
    </source>
</evidence>
<evidence type="ECO:0000256" key="10">
    <source>
        <dbReference type="ARBA" id="ARBA00022777"/>
    </source>
</evidence>
<dbReference type="EC" id="2.7.1.33" evidence="6 16"/>
<name>A0A928VRZ2_9CYAN</name>
<dbReference type="GO" id="GO:0015937">
    <property type="term" value="P:coenzyme A biosynthetic process"/>
    <property type="evidence" value="ECO:0007669"/>
    <property type="project" value="UniProtKB-UniRule"/>
</dbReference>
<comment type="cofactor">
    <cofactor evidence="2">
        <name>K(+)</name>
        <dbReference type="ChEBI" id="CHEBI:29103"/>
    </cofactor>
</comment>
<evidence type="ECO:0000256" key="7">
    <source>
        <dbReference type="ARBA" id="ARBA00022490"/>
    </source>
</evidence>
<keyword evidence="13 16" id="KW-0173">Coenzyme A biosynthesis</keyword>
<evidence type="ECO:0000256" key="13">
    <source>
        <dbReference type="ARBA" id="ARBA00022993"/>
    </source>
</evidence>
<dbReference type="InterPro" id="IPR004619">
    <property type="entry name" value="Type_III_PanK"/>
</dbReference>
<evidence type="ECO:0000256" key="8">
    <source>
        <dbReference type="ARBA" id="ARBA00022679"/>
    </source>
</evidence>
<evidence type="ECO:0000256" key="14">
    <source>
        <dbReference type="ARBA" id="ARBA00038036"/>
    </source>
</evidence>
<dbReference type="NCBIfam" id="TIGR00671">
    <property type="entry name" value="baf"/>
    <property type="match status" value="1"/>
</dbReference>
<feature type="active site" description="Proton acceptor" evidence="16">
    <location>
        <position position="115"/>
    </location>
</feature>
<keyword evidence="8 16" id="KW-0808">Transferase</keyword>
<feature type="binding site" evidence="16">
    <location>
        <position position="138"/>
    </location>
    <ligand>
        <name>ATP</name>
        <dbReference type="ChEBI" id="CHEBI:30616"/>
    </ligand>
</feature>
<keyword evidence="12 16" id="KW-0630">Potassium</keyword>
<comment type="subunit">
    <text evidence="5 16">Homodimer.</text>
</comment>
<feature type="binding site" evidence="16">
    <location>
        <begin position="113"/>
        <end position="116"/>
    </location>
    <ligand>
        <name>substrate</name>
    </ligand>
</feature>
<evidence type="ECO:0000313" key="18">
    <source>
        <dbReference type="Proteomes" id="UP000625316"/>
    </source>
</evidence>
<accession>A0A928VRZ2</accession>
<dbReference type="PANTHER" id="PTHR34265">
    <property type="entry name" value="TYPE III PANTOTHENATE KINASE"/>
    <property type="match status" value="1"/>
</dbReference>
<evidence type="ECO:0000256" key="3">
    <source>
        <dbReference type="ARBA" id="ARBA00004496"/>
    </source>
</evidence>
<dbReference type="GO" id="GO:0004594">
    <property type="term" value="F:pantothenate kinase activity"/>
    <property type="evidence" value="ECO:0007669"/>
    <property type="project" value="UniProtKB-UniRule"/>
</dbReference>
<gene>
    <name evidence="16" type="primary">coaX</name>
    <name evidence="17" type="ORF">IQ266_23300</name>
</gene>
<evidence type="ECO:0000256" key="2">
    <source>
        <dbReference type="ARBA" id="ARBA00001958"/>
    </source>
</evidence>
<organism evidence="17 18">
    <name type="scientific">Romeriopsis navalis LEGE 11480</name>
    <dbReference type="NCBI Taxonomy" id="2777977"/>
    <lineage>
        <taxon>Bacteria</taxon>
        <taxon>Bacillati</taxon>
        <taxon>Cyanobacteriota</taxon>
        <taxon>Cyanophyceae</taxon>
        <taxon>Leptolyngbyales</taxon>
        <taxon>Leptolyngbyaceae</taxon>
        <taxon>Romeriopsis</taxon>
        <taxon>Romeriopsis navalis</taxon>
    </lineage>
</organism>
<reference evidence="17" key="1">
    <citation type="submission" date="2020-10" db="EMBL/GenBank/DDBJ databases">
        <authorList>
            <person name="Castelo-Branco R."/>
            <person name="Eusebio N."/>
            <person name="Adriana R."/>
            <person name="Vieira A."/>
            <person name="Brugerolle De Fraissinette N."/>
            <person name="Rezende De Castro R."/>
            <person name="Schneider M.P."/>
            <person name="Vasconcelos V."/>
            <person name="Leao P.N."/>
        </authorList>
    </citation>
    <scope>NUCLEOTIDE SEQUENCE</scope>
    <source>
        <strain evidence="17">LEGE 11480</strain>
    </source>
</reference>
<dbReference type="PANTHER" id="PTHR34265:SF1">
    <property type="entry name" value="TYPE III PANTOTHENATE KINASE"/>
    <property type="match status" value="1"/>
</dbReference>
<dbReference type="Gene3D" id="3.30.420.40">
    <property type="match status" value="1"/>
</dbReference>
<feature type="binding site" evidence="16">
    <location>
        <position position="191"/>
    </location>
    <ligand>
        <name>substrate</name>
    </ligand>
</feature>
<evidence type="ECO:0000313" key="17">
    <source>
        <dbReference type="EMBL" id="MBE9032667.1"/>
    </source>
</evidence>
<evidence type="ECO:0000256" key="1">
    <source>
        <dbReference type="ARBA" id="ARBA00001206"/>
    </source>
</evidence>
<evidence type="ECO:0000256" key="15">
    <source>
        <dbReference type="ARBA" id="ARBA00040883"/>
    </source>
</evidence>
<comment type="function">
    <text evidence="16">Catalyzes the phosphorylation of pantothenate (Pan), the first step in CoA biosynthesis.</text>
</comment>
<keyword evidence="7 16" id="KW-0963">Cytoplasm</keyword>
<dbReference type="InterPro" id="IPR043129">
    <property type="entry name" value="ATPase_NBD"/>
</dbReference>
<dbReference type="Proteomes" id="UP000625316">
    <property type="component" value="Unassembled WGS sequence"/>
</dbReference>
<evidence type="ECO:0000256" key="9">
    <source>
        <dbReference type="ARBA" id="ARBA00022741"/>
    </source>
</evidence>
<evidence type="ECO:0000256" key="4">
    <source>
        <dbReference type="ARBA" id="ARBA00005225"/>
    </source>
</evidence>
<evidence type="ECO:0000256" key="6">
    <source>
        <dbReference type="ARBA" id="ARBA00012102"/>
    </source>
</evidence>
<keyword evidence="11 16" id="KW-0067">ATP-binding</keyword>
<keyword evidence="16" id="KW-0479">Metal-binding</keyword>
<comment type="pathway">
    <text evidence="4 16">Cofactor biosynthesis; coenzyme A biosynthesis; CoA from (R)-pantothenate: step 1/5.</text>
</comment>
<protein>
    <recommendedName>
        <fullName evidence="15 16">Type III pantothenate kinase</fullName>
        <ecNumber evidence="6 16">2.7.1.33</ecNumber>
    </recommendedName>
    <alternativeName>
        <fullName evidence="16">PanK-III</fullName>
    </alternativeName>
    <alternativeName>
        <fullName evidence="16">Pantothenic acid kinase</fullName>
    </alternativeName>
</protein>
<keyword evidence="10 16" id="KW-0418">Kinase</keyword>
<comment type="cofactor">
    <cofactor evidence="16">
        <name>NH4(+)</name>
        <dbReference type="ChEBI" id="CHEBI:28938"/>
    </cofactor>
    <cofactor evidence="16">
        <name>K(+)</name>
        <dbReference type="ChEBI" id="CHEBI:29103"/>
    </cofactor>
    <text evidence="16">A monovalent cation. Ammonium or potassium.</text>
</comment>
<dbReference type="CDD" id="cd24015">
    <property type="entry name" value="ASKHA_NBD_PanK-III"/>
    <property type="match status" value="1"/>
</dbReference>
<feature type="binding site" evidence="16">
    <location>
        <position position="135"/>
    </location>
    <ligand>
        <name>K(+)</name>
        <dbReference type="ChEBI" id="CHEBI:29103"/>
    </ligand>
</feature>